<dbReference type="GO" id="GO:0015627">
    <property type="term" value="C:type II protein secretion system complex"/>
    <property type="evidence" value="ECO:0007669"/>
    <property type="project" value="InterPro"/>
</dbReference>
<dbReference type="PROSITE" id="PS00409">
    <property type="entry name" value="PROKAR_NTER_METHYL"/>
    <property type="match status" value="1"/>
</dbReference>
<dbReference type="NCBIfam" id="TIGR02532">
    <property type="entry name" value="IV_pilin_GFxxxE"/>
    <property type="match status" value="1"/>
</dbReference>
<proteinExistence type="predicted"/>
<dbReference type="Proteomes" id="UP000245790">
    <property type="component" value="Unassembled WGS sequence"/>
</dbReference>
<keyword evidence="4 6" id="KW-1133">Transmembrane helix</keyword>
<dbReference type="Pfam" id="PF07963">
    <property type="entry name" value="N_methyl"/>
    <property type="match status" value="1"/>
</dbReference>
<dbReference type="GO" id="GO:0015628">
    <property type="term" value="P:protein secretion by the type II secretion system"/>
    <property type="evidence" value="ECO:0007669"/>
    <property type="project" value="InterPro"/>
</dbReference>
<protein>
    <submittedName>
        <fullName evidence="7">MSHA biogenesis protein MshO</fullName>
    </submittedName>
</protein>
<evidence type="ECO:0000256" key="1">
    <source>
        <dbReference type="ARBA" id="ARBA00004167"/>
    </source>
</evidence>
<gene>
    <name evidence="7" type="ORF">C8D97_104146</name>
</gene>
<dbReference type="InterPro" id="IPR002416">
    <property type="entry name" value="T2SS_protein-GspH"/>
</dbReference>
<sequence length="273" mass="30106">MQNSTKPIKRQQGFTLIELVIVIVLLSVMAVSIATLFRDTTEGYMQAESRIGMASSARLALERVGREVREAMPNSIRVNGGNNCVEFVPIEAATRYTDLPTTSPGTTINVVEQDASTKISGLNTSNLFVMVIPLNTNEAYNAAAGHYSSVSSFSKLGNNETQVTISSNRFRRNSPQDRIFFVRQPVSFCVVGNNLNRYDNYGFNTSQPAPASMGTPTLVLDRVLLSSNGNPVDVFNYDSGSLNRSALLVIELYLDGRKEFINLEHEVHVRNFP</sequence>
<dbReference type="OrthoDB" id="9788802at2"/>
<dbReference type="GO" id="GO:0016020">
    <property type="term" value="C:membrane"/>
    <property type="evidence" value="ECO:0007669"/>
    <property type="project" value="UniProtKB-SubCell"/>
</dbReference>
<feature type="transmembrane region" description="Helical" evidence="6">
    <location>
        <begin position="12"/>
        <end position="37"/>
    </location>
</feature>
<evidence type="ECO:0000313" key="8">
    <source>
        <dbReference type="Proteomes" id="UP000245790"/>
    </source>
</evidence>
<dbReference type="RefSeq" id="WP_109762906.1">
    <property type="nucleotide sequence ID" value="NZ_QGGU01000004.1"/>
</dbReference>
<dbReference type="InterPro" id="IPR012902">
    <property type="entry name" value="N_methyl_site"/>
</dbReference>
<evidence type="ECO:0000256" key="4">
    <source>
        <dbReference type="ARBA" id="ARBA00022989"/>
    </source>
</evidence>
<evidence type="ECO:0000256" key="2">
    <source>
        <dbReference type="ARBA" id="ARBA00022481"/>
    </source>
</evidence>
<dbReference type="AlphaFoldDB" id="A0A316FWH1"/>
<name>A0A316FWH1_9GAMM</name>
<dbReference type="PRINTS" id="PR00885">
    <property type="entry name" value="BCTERIALGSPH"/>
</dbReference>
<reference evidence="7 8" key="1">
    <citation type="submission" date="2018-05" db="EMBL/GenBank/DDBJ databases">
        <title>Genomic Encyclopedia of Type Strains, Phase IV (KMG-IV): sequencing the most valuable type-strain genomes for metagenomic binning, comparative biology and taxonomic classification.</title>
        <authorList>
            <person name="Goeker M."/>
        </authorList>
    </citation>
    <scope>NUCLEOTIDE SEQUENCE [LARGE SCALE GENOMIC DNA]</scope>
    <source>
        <strain evidence="7 8">DSM 25350</strain>
    </source>
</reference>
<dbReference type="EMBL" id="QGGU01000004">
    <property type="protein sequence ID" value="PWK52928.1"/>
    <property type="molecule type" value="Genomic_DNA"/>
</dbReference>
<dbReference type="InterPro" id="IPR045584">
    <property type="entry name" value="Pilin-like"/>
</dbReference>
<keyword evidence="8" id="KW-1185">Reference proteome</keyword>
<keyword evidence="2" id="KW-0488">Methylation</keyword>
<evidence type="ECO:0000313" key="7">
    <source>
        <dbReference type="EMBL" id="PWK52928.1"/>
    </source>
</evidence>
<keyword evidence="3 6" id="KW-0812">Transmembrane</keyword>
<evidence type="ECO:0000256" key="3">
    <source>
        <dbReference type="ARBA" id="ARBA00022692"/>
    </source>
</evidence>
<comment type="caution">
    <text evidence="7">The sequence shown here is derived from an EMBL/GenBank/DDBJ whole genome shotgun (WGS) entry which is preliminary data.</text>
</comment>
<evidence type="ECO:0000256" key="6">
    <source>
        <dbReference type="SAM" id="Phobius"/>
    </source>
</evidence>
<accession>A0A316FWH1</accession>
<comment type="subcellular location">
    <subcellularLocation>
        <location evidence="1">Membrane</location>
        <topology evidence="1">Single-pass membrane protein</topology>
    </subcellularLocation>
</comment>
<dbReference type="SUPFAM" id="SSF54523">
    <property type="entry name" value="Pili subunits"/>
    <property type="match status" value="1"/>
</dbReference>
<organism evidence="7 8">
    <name type="scientific">Pleionea mediterranea</name>
    <dbReference type="NCBI Taxonomy" id="523701"/>
    <lineage>
        <taxon>Bacteria</taxon>
        <taxon>Pseudomonadati</taxon>
        <taxon>Pseudomonadota</taxon>
        <taxon>Gammaproteobacteria</taxon>
        <taxon>Oceanospirillales</taxon>
        <taxon>Pleioneaceae</taxon>
        <taxon>Pleionea</taxon>
    </lineage>
</organism>
<evidence type="ECO:0000256" key="5">
    <source>
        <dbReference type="ARBA" id="ARBA00023136"/>
    </source>
</evidence>
<dbReference type="Gene3D" id="3.30.700.10">
    <property type="entry name" value="Glycoprotein, Type 4 Pilin"/>
    <property type="match status" value="1"/>
</dbReference>
<keyword evidence="5 6" id="KW-0472">Membrane</keyword>